<dbReference type="RefSeq" id="WP_100918607.1">
    <property type="nucleotide sequence ID" value="NZ_CP020370.1"/>
</dbReference>
<gene>
    <name evidence="4" type="primary">bamB</name>
    <name evidence="7" type="ORF">THSYN_07550</name>
</gene>
<evidence type="ECO:0000259" key="6">
    <source>
        <dbReference type="Pfam" id="PF13360"/>
    </source>
</evidence>
<dbReference type="OrthoDB" id="5173551at2"/>
<feature type="compositionally biased region" description="Pro residues" evidence="5">
    <location>
        <begin position="431"/>
        <end position="454"/>
    </location>
</feature>
<accession>A0A2K8U5F9</accession>
<sequence length="460" mass="47904">MPIRHPAHRRARRTCTALLIAGILTGCSYIPWLGGEKDPTPATKLTTIVPEVTATTLWSARLTRGSEGRRLYLVPAVSGGRVYVADARGRVVAADAGSGRVLWQKDTKLPLSAGPELAGERLILGTSDGQVIALSSTDGKQLWRAPVSGEVLSVPRRTDDGKVIIHTLDDTVLALDEAKGSELWRVPYPAPVLTLRGSSTPVIAPTGVLVGLAGGKLVKLDPADGTPLWEVIITAPGGRSELARITDIDADPVVIGKVIFVGTYNGDLAAVDLDGGGVLWRRELSSHAGLAATQSNLFITDSADLVWGADPVGGAGRWKQERLRNRQLTAPALLGNLIAVGDLDGWLHLLAQADGRLVGRTRVSKKAITARPLVVGNRLYVYATDGTLAVLSTGTAPAGSRGGAQSAAAVDEAARPTQVTRAAKPTTAAPPAAPASPPQAPANPPAKPAAPPQNPARNTR</sequence>
<comment type="function">
    <text evidence="4">Part of the outer membrane protein assembly complex, which is involved in assembly and insertion of beta-barrel proteins into the outer membrane.</text>
</comment>
<evidence type="ECO:0000256" key="4">
    <source>
        <dbReference type="HAMAP-Rule" id="MF_00923"/>
    </source>
</evidence>
<dbReference type="AlphaFoldDB" id="A0A2K8U5F9"/>
<feature type="region of interest" description="Disordered" evidence="5">
    <location>
        <begin position="395"/>
        <end position="460"/>
    </location>
</feature>
<dbReference type="EMBL" id="CP020370">
    <property type="protein sequence ID" value="AUB80820.1"/>
    <property type="molecule type" value="Genomic_DNA"/>
</dbReference>
<dbReference type="InterPro" id="IPR017687">
    <property type="entry name" value="BamB"/>
</dbReference>
<dbReference type="Gene3D" id="2.130.10.10">
    <property type="entry name" value="YVTN repeat-like/Quinoprotein amine dehydrogenase"/>
    <property type="match status" value="1"/>
</dbReference>
<evidence type="ECO:0000256" key="5">
    <source>
        <dbReference type="SAM" id="MobiDB-lite"/>
    </source>
</evidence>
<evidence type="ECO:0000256" key="3">
    <source>
        <dbReference type="ARBA" id="ARBA00023237"/>
    </source>
</evidence>
<keyword evidence="2 4" id="KW-0472">Membrane</keyword>
<evidence type="ECO:0000313" key="8">
    <source>
        <dbReference type="Proteomes" id="UP000232638"/>
    </source>
</evidence>
<dbReference type="HAMAP" id="MF_00923">
    <property type="entry name" value="OM_assembly_BamB"/>
    <property type="match status" value="1"/>
</dbReference>
<dbReference type="PROSITE" id="PS51257">
    <property type="entry name" value="PROKAR_LIPOPROTEIN"/>
    <property type="match status" value="1"/>
</dbReference>
<dbReference type="SUPFAM" id="SSF50998">
    <property type="entry name" value="Quinoprotein alcohol dehydrogenase-like"/>
    <property type="match status" value="1"/>
</dbReference>
<dbReference type="PANTHER" id="PTHR34512">
    <property type="entry name" value="CELL SURFACE PROTEIN"/>
    <property type="match status" value="1"/>
</dbReference>
<dbReference type="SMART" id="SM00564">
    <property type="entry name" value="PQQ"/>
    <property type="match status" value="6"/>
</dbReference>
<keyword evidence="8" id="KW-1185">Reference proteome</keyword>
<dbReference type="InterPro" id="IPR011047">
    <property type="entry name" value="Quinoprotein_ADH-like_sf"/>
</dbReference>
<dbReference type="InterPro" id="IPR002372">
    <property type="entry name" value="PQQ_rpt_dom"/>
</dbReference>
<keyword evidence="4" id="KW-0564">Palmitate</keyword>
<evidence type="ECO:0000313" key="7">
    <source>
        <dbReference type="EMBL" id="AUB80820.1"/>
    </source>
</evidence>
<dbReference type="PANTHER" id="PTHR34512:SF30">
    <property type="entry name" value="OUTER MEMBRANE PROTEIN ASSEMBLY FACTOR BAMB"/>
    <property type="match status" value="1"/>
</dbReference>
<comment type="similarity">
    <text evidence="4">Belongs to the BamB family.</text>
</comment>
<keyword evidence="4" id="KW-0449">Lipoprotein</keyword>
<evidence type="ECO:0000256" key="2">
    <source>
        <dbReference type="ARBA" id="ARBA00023136"/>
    </source>
</evidence>
<evidence type="ECO:0000256" key="1">
    <source>
        <dbReference type="ARBA" id="ARBA00022729"/>
    </source>
</evidence>
<dbReference type="KEGG" id="tsy:THSYN_07550"/>
<comment type="subunit">
    <text evidence="4">Part of the Bam complex.</text>
</comment>
<dbReference type="Pfam" id="PF13360">
    <property type="entry name" value="PQQ_2"/>
    <property type="match status" value="1"/>
</dbReference>
<keyword evidence="3 4" id="KW-0998">Cell outer membrane</keyword>
<reference evidence="7 8" key="1">
    <citation type="submission" date="2017-03" db="EMBL/GenBank/DDBJ databases">
        <title>Complete genome sequence of Candidatus 'Thiodictyon syntrophicum' sp. nov. strain Cad16T, a photolithoautotroph purple sulfur bacterium isolated from an alpine meromictic lake.</title>
        <authorList>
            <person name="Luedin S.M."/>
            <person name="Pothier J.F."/>
            <person name="Danza F."/>
            <person name="Storelli N."/>
            <person name="Wittwer M."/>
            <person name="Tonolla M."/>
        </authorList>
    </citation>
    <scope>NUCLEOTIDE SEQUENCE [LARGE SCALE GENOMIC DNA]</scope>
    <source>
        <strain evidence="7 8">Cad16T</strain>
    </source>
</reference>
<dbReference type="NCBIfam" id="TIGR03300">
    <property type="entry name" value="assembly_YfgL"/>
    <property type="match status" value="1"/>
</dbReference>
<protein>
    <recommendedName>
        <fullName evidence="4">Outer membrane protein assembly factor BamB</fullName>
    </recommendedName>
</protein>
<organism evidence="7 8">
    <name type="scientific">Candidatus Thiodictyon syntrophicum</name>
    <dbReference type="NCBI Taxonomy" id="1166950"/>
    <lineage>
        <taxon>Bacteria</taxon>
        <taxon>Pseudomonadati</taxon>
        <taxon>Pseudomonadota</taxon>
        <taxon>Gammaproteobacteria</taxon>
        <taxon>Chromatiales</taxon>
        <taxon>Chromatiaceae</taxon>
        <taxon>Thiodictyon</taxon>
    </lineage>
</organism>
<name>A0A2K8U5F9_9GAMM</name>
<feature type="compositionally biased region" description="Low complexity" evidence="5">
    <location>
        <begin position="396"/>
        <end position="409"/>
    </location>
</feature>
<comment type="subcellular location">
    <subcellularLocation>
        <location evidence="4">Cell outer membrane</location>
        <topology evidence="4">Lipid-anchor</topology>
    </subcellularLocation>
</comment>
<dbReference type="InterPro" id="IPR015943">
    <property type="entry name" value="WD40/YVTN_repeat-like_dom_sf"/>
</dbReference>
<dbReference type="GO" id="GO:0051205">
    <property type="term" value="P:protein insertion into membrane"/>
    <property type="evidence" value="ECO:0007669"/>
    <property type="project" value="UniProtKB-UniRule"/>
</dbReference>
<dbReference type="GO" id="GO:0043165">
    <property type="term" value="P:Gram-negative-bacterium-type cell outer membrane assembly"/>
    <property type="evidence" value="ECO:0007669"/>
    <property type="project" value="UniProtKB-UniRule"/>
</dbReference>
<dbReference type="Proteomes" id="UP000232638">
    <property type="component" value="Chromosome"/>
</dbReference>
<proteinExistence type="inferred from homology"/>
<dbReference type="InterPro" id="IPR018391">
    <property type="entry name" value="PQQ_b-propeller_rpt"/>
</dbReference>
<feature type="domain" description="Pyrrolo-quinoline quinone repeat" evidence="6">
    <location>
        <begin position="89"/>
        <end position="320"/>
    </location>
</feature>
<dbReference type="GO" id="GO:0009279">
    <property type="term" value="C:cell outer membrane"/>
    <property type="evidence" value="ECO:0007669"/>
    <property type="project" value="UniProtKB-SubCell"/>
</dbReference>
<keyword evidence="1 4" id="KW-0732">Signal</keyword>